<name>A0A518CYW0_9BACT</name>
<gene>
    <name evidence="11" type="primary">acdA_4</name>
    <name evidence="11" type="ORF">Pla163_15280</name>
</gene>
<evidence type="ECO:0000259" key="9">
    <source>
        <dbReference type="Pfam" id="PF02770"/>
    </source>
</evidence>
<keyword evidence="6 7" id="KW-0560">Oxidoreductase</keyword>
<dbReference type="Pfam" id="PF00441">
    <property type="entry name" value="Acyl-CoA_dh_1"/>
    <property type="match status" value="1"/>
</dbReference>
<dbReference type="InterPro" id="IPR009100">
    <property type="entry name" value="AcylCoA_DH/oxidase_NM_dom_sf"/>
</dbReference>
<dbReference type="GO" id="GO:0050660">
    <property type="term" value="F:flavin adenine dinucleotide binding"/>
    <property type="evidence" value="ECO:0007669"/>
    <property type="project" value="InterPro"/>
</dbReference>
<evidence type="ECO:0000256" key="6">
    <source>
        <dbReference type="ARBA" id="ARBA00023002"/>
    </source>
</evidence>
<dbReference type="AlphaFoldDB" id="A0A518CYW0"/>
<dbReference type="PANTHER" id="PTHR42807:SF1">
    <property type="entry name" value="GLUTARYL-COA DEHYDROGENASE, MITOCHONDRIAL"/>
    <property type="match status" value="1"/>
</dbReference>
<dbReference type="Pfam" id="PF02770">
    <property type="entry name" value="Acyl-CoA_dh_M"/>
    <property type="match status" value="1"/>
</dbReference>
<keyword evidence="4 7" id="KW-0274">FAD</keyword>
<evidence type="ECO:0000256" key="7">
    <source>
        <dbReference type="RuleBase" id="RU362125"/>
    </source>
</evidence>
<evidence type="ECO:0000259" key="8">
    <source>
        <dbReference type="Pfam" id="PF00441"/>
    </source>
</evidence>
<evidence type="ECO:0000256" key="2">
    <source>
        <dbReference type="ARBA" id="ARBA00009347"/>
    </source>
</evidence>
<evidence type="ECO:0000313" key="11">
    <source>
        <dbReference type="EMBL" id="QDU84420.1"/>
    </source>
</evidence>
<dbReference type="Proteomes" id="UP000319342">
    <property type="component" value="Chromosome"/>
</dbReference>
<evidence type="ECO:0000256" key="3">
    <source>
        <dbReference type="ARBA" id="ARBA00022630"/>
    </source>
</evidence>
<dbReference type="GO" id="GO:0004361">
    <property type="term" value="F:glutaryl-CoA dehydrogenase activity"/>
    <property type="evidence" value="ECO:0007669"/>
    <property type="project" value="TreeGrafter"/>
</dbReference>
<proteinExistence type="inferred from homology"/>
<dbReference type="OrthoDB" id="9802447at2"/>
<keyword evidence="5" id="KW-0809">Transit peptide</keyword>
<dbReference type="InterPro" id="IPR009075">
    <property type="entry name" value="AcylCo_DH/oxidase_C"/>
</dbReference>
<feature type="domain" description="Acyl-CoA dehydrogenase/oxidase C-terminal" evidence="8">
    <location>
        <begin position="242"/>
        <end position="379"/>
    </location>
</feature>
<feature type="domain" description="Acyl-CoA oxidase/dehydrogenase middle" evidence="9">
    <location>
        <begin position="133"/>
        <end position="223"/>
    </location>
</feature>
<dbReference type="Gene3D" id="2.40.110.10">
    <property type="entry name" value="Butyryl-CoA Dehydrogenase, subunit A, domain 2"/>
    <property type="match status" value="1"/>
</dbReference>
<dbReference type="InterPro" id="IPR013786">
    <property type="entry name" value="AcylCoA_DH/ox_N"/>
</dbReference>
<keyword evidence="3 7" id="KW-0285">Flavoprotein</keyword>
<dbReference type="InterPro" id="IPR036250">
    <property type="entry name" value="AcylCo_DH-like_C"/>
</dbReference>
<sequence length="389" mass="43026">MQPYRALDFLHLDSEFTEDERMVRDTVRAWVSERFLPEIMEHFEAGTFPHELTPELAELGVFGPTVPEEYGGAGMDSVAYGLICQELERGDSGLRSFVSVQGSLVMYPIFAFGSEEQKKEWLPKLAKGEAIGCFGLTEPDAGSNPGGMLSNAKKDGGDWILNGRKMWITNGTIAHVAIVWAQTEDGIRGFVVPTDTKGFSAPEQKHKWSLRASVTSELVMEDVRIPDSCRLPETKSLRNPLMCLTQARYGIAWGAVGAASSVYDEVLGYTKERVVFEKPLAGYQIPQMKLAEMATQITMGQLMALRIGRLKEAGQMTPAMVNMVKRNNVHMALTAARTGRDMLGANGISLEYQTGRHMLNLESVYTYEGTHDIHTLALGHELTGLPAYR</sequence>
<dbReference type="Gene3D" id="1.20.140.10">
    <property type="entry name" value="Butyryl-CoA Dehydrogenase, subunit A, domain 3"/>
    <property type="match status" value="1"/>
</dbReference>
<evidence type="ECO:0000256" key="5">
    <source>
        <dbReference type="ARBA" id="ARBA00022946"/>
    </source>
</evidence>
<evidence type="ECO:0000256" key="4">
    <source>
        <dbReference type="ARBA" id="ARBA00022827"/>
    </source>
</evidence>
<dbReference type="InterPro" id="IPR046373">
    <property type="entry name" value="Acyl-CoA_Oxase/DH_mid-dom_sf"/>
</dbReference>
<dbReference type="SUPFAM" id="SSF56645">
    <property type="entry name" value="Acyl-CoA dehydrogenase NM domain-like"/>
    <property type="match status" value="1"/>
</dbReference>
<comment type="cofactor">
    <cofactor evidence="1 7">
        <name>FAD</name>
        <dbReference type="ChEBI" id="CHEBI:57692"/>
    </cofactor>
</comment>
<dbReference type="InterPro" id="IPR037069">
    <property type="entry name" value="AcylCoA_DH/ox_N_sf"/>
</dbReference>
<dbReference type="Pfam" id="PF02771">
    <property type="entry name" value="Acyl-CoA_dh_N"/>
    <property type="match status" value="1"/>
</dbReference>
<comment type="similarity">
    <text evidence="2 7">Belongs to the acyl-CoA dehydrogenase family.</text>
</comment>
<feature type="domain" description="Acyl-CoA dehydrogenase/oxidase N-terminal" evidence="10">
    <location>
        <begin position="17"/>
        <end position="129"/>
    </location>
</feature>
<dbReference type="FunFam" id="1.10.540.10:FF:000002">
    <property type="entry name" value="Acyl-CoA dehydrogenase FadE19"/>
    <property type="match status" value="1"/>
</dbReference>
<protein>
    <submittedName>
        <fullName evidence="11">Acyl-CoA dehydrogenase</fullName>
        <ecNumber evidence="11">1.3.99.-</ecNumber>
    </submittedName>
</protein>
<evidence type="ECO:0000256" key="1">
    <source>
        <dbReference type="ARBA" id="ARBA00001974"/>
    </source>
</evidence>
<dbReference type="PANTHER" id="PTHR42807">
    <property type="entry name" value="GLUTARYL-COA DEHYDROGENASE, MITOCHONDRIAL"/>
    <property type="match status" value="1"/>
</dbReference>
<dbReference type="Gene3D" id="1.10.540.10">
    <property type="entry name" value="Acyl-CoA dehydrogenase/oxidase, N-terminal domain"/>
    <property type="match status" value="1"/>
</dbReference>
<reference evidence="11 12" key="1">
    <citation type="submission" date="2019-02" db="EMBL/GenBank/DDBJ databases">
        <title>Deep-cultivation of Planctomycetes and their phenomic and genomic characterization uncovers novel biology.</title>
        <authorList>
            <person name="Wiegand S."/>
            <person name="Jogler M."/>
            <person name="Boedeker C."/>
            <person name="Pinto D."/>
            <person name="Vollmers J."/>
            <person name="Rivas-Marin E."/>
            <person name="Kohn T."/>
            <person name="Peeters S.H."/>
            <person name="Heuer A."/>
            <person name="Rast P."/>
            <person name="Oberbeckmann S."/>
            <person name="Bunk B."/>
            <person name="Jeske O."/>
            <person name="Meyerdierks A."/>
            <person name="Storesund J.E."/>
            <person name="Kallscheuer N."/>
            <person name="Luecker S."/>
            <person name="Lage O.M."/>
            <person name="Pohl T."/>
            <person name="Merkel B.J."/>
            <person name="Hornburger P."/>
            <person name="Mueller R.-W."/>
            <person name="Bruemmer F."/>
            <person name="Labrenz M."/>
            <person name="Spormann A.M."/>
            <person name="Op den Camp H."/>
            <person name="Overmann J."/>
            <person name="Amann R."/>
            <person name="Jetten M.S.M."/>
            <person name="Mascher T."/>
            <person name="Medema M.H."/>
            <person name="Devos D.P."/>
            <person name="Kaster A.-K."/>
            <person name="Ovreas L."/>
            <person name="Rohde M."/>
            <person name="Galperin M.Y."/>
            <person name="Jogler C."/>
        </authorList>
    </citation>
    <scope>NUCLEOTIDE SEQUENCE [LARGE SCALE GENOMIC DNA]</scope>
    <source>
        <strain evidence="11 12">Pla163</strain>
    </source>
</reference>
<accession>A0A518CYW0</accession>
<dbReference type="GO" id="GO:0000062">
    <property type="term" value="F:fatty-acyl-CoA binding"/>
    <property type="evidence" value="ECO:0007669"/>
    <property type="project" value="TreeGrafter"/>
</dbReference>
<keyword evidence="12" id="KW-1185">Reference proteome</keyword>
<evidence type="ECO:0000313" key="12">
    <source>
        <dbReference type="Proteomes" id="UP000319342"/>
    </source>
</evidence>
<dbReference type="GO" id="GO:0046949">
    <property type="term" value="P:fatty-acyl-CoA biosynthetic process"/>
    <property type="evidence" value="ECO:0007669"/>
    <property type="project" value="TreeGrafter"/>
</dbReference>
<dbReference type="EMBL" id="CP036290">
    <property type="protein sequence ID" value="QDU84420.1"/>
    <property type="molecule type" value="Genomic_DNA"/>
</dbReference>
<dbReference type="GO" id="GO:0033539">
    <property type="term" value="P:fatty acid beta-oxidation using acyl-CoA dehydrogenase"/>
    <property type="evidence" value="ECO:0007669"/>
    <property type="project" value="TreeGrafter"/>
</dbReference>
<dbReference type="RefSeq" id="WP_145185912.1">
    <property type="nucleotide sequence ID" value="NZ_CP036290.1"/>
</dbReference>
<dbReference type="SUPFAM" id="SSF47203">
    <property type="entry name" value="Acyl-CoA dehydrogenase C-terminal domain-like"/>
    <property type="match status" value="1"/>
</dbReference>
<dbReference type="EC" id="1.3.99.-" evidence="11"/>
<organism evidence="11 12">
    <name type="scientific">Rohdeia mirabilis</name>
    <dbReference type="NCBI Taxonomy" id="2528008"/>
    <lineage>
        <taxon>Bacteria</taxon>
        <taxon>Pseudomonadati</taxon>
        <taxon>Planctomycetota</taxon>
        <taxon>Planctomycetia</taxon>
        <taxon>Planctomycetia incertae sedis</taxon>
        <taxon>Rohdeia</taxon>
    </lineage>
</organism>
<dbReference type="InterPro" id="IPR052033">
    <property type="entry name" value="Glutaryl-CoA_DH_mitochondrial"/>
</dbReference>
<dbReference type="InterPro" id="IPR006091">
    <property type="entry name" value="Acyl-CoA_Oxase/DH_mid-dom"/>
</dbReference>
<evidence type="ECO:0000259" key="10">
    <source>
        <dbReference type="Pfam" id="PF02771"/>
    </source>
</evidence>